<accession>A0A974XJ26</accession>
<name>A0A974XJ26_9GAMM</name>
<reference evidence="1 2" key="1">
    <citation type="submission" date="2021-03" db="EMBL/GenBank/DDBJ databases">
        <title>Novel species identification of genus Shewanella.</title>
        <authorList>
            <person name="Liu G."/>
            <person name="Zhang Q."/>
        </authorList>
    </citation>
    <scope>NUCLEOTIDE SEQUENCE [LARGE SCALE GENOMIC DNA]</scope>
    <source>
        <strain evidence="1 2">FJAT-53726</strain>
    </source>
</reference>
<organism evidence="1 2">
    <name type="scientific">Shewanella cyperi</name>
    <dbReference type="NCBI Taxonomy" id="2814292"/>
    <lineage>
        <taxon>Bacteria</taxon>
        <taxon>Pseudomonadati</taxon>
        <taxon>Pseudomonadota</taxon>
        <taxon>Gammaproteobacteria</taxon>
        <taxon>Alteromonadales</taxon>
        <taxon>Shewanellaceae</taxon>
        <taxon>Shewanella</taxon>
    </lineage>
</organism>
<evidence type="ECO:0000313" key="2">
    <source>
        <dbReference type="Proteomes" id="UP000663281"/>
    </source>
</evidence>
<proteinExistence type="predicted"/>
<dbReference type="KEGG" id="scyp:JYB88_14110"/>
<dbReference type="InterPro" id="IPR021607">
    <property type="entry name" value="DUF3224"/>
</dbReference>
<dbReference type="Gene3D" id="2.40.350.10">
    <property type="entry name" value="SO1590-like"/>
    <property type="match status" value="1"/>
</dbReference>
<dbReference type="Proteomes" id="UP000663281">
    <property type="component" value="Chromosome"/>
</dbReference>
<evidence type="ECO:0000313" key="1">
    <source>
        <dbReference type="EMBL" id="QSX29332.1"/>
    </source>
</evidence>
<gene>
    <name evidence="1" type="ORF">JYB88_14110</name>
</gene>
<dbReference type="AlphaFoldDB" id="A0A974XJ26"/>
<dbReference type="Pfam" id="PF11528">
    <property type="entry name" value="DUF3224"/>
    <property type="match status" value="1"/>
</dbReference>
<keyword evidence="2" id="KW-1185">Reference proteome</keyword>
<dbReference type="SUPFAM" id="SSF159238">
    <property type="entry name" value="SO1590-like"/>
    <property type="match status" value="1"/>
</dbReference>
<dbReference type="InterPro" id="IPR023159">
    <property type="entry name" value="SO1590-like_sf"/>
</dbReference>
<dbReference type="RefSeq" id="WP_207324518.1">
    <property type="nucleotide sequence ID" value="NZ_CP071504.1"/>
</dbReference>
<sequence>MHKLEGVFQITGWDEAPYAEGPNGAKQTLAKITQQYQGDISGSSEITYLMSYQADGTAVFVGMEKITAEIQGKRGSLLLQHQGKFEAGVASSDFSIVANSGTEALADLSGKGHFRSTENGQANYFLDLAD</sequence>
<protein>
    <submittedName>
        <fullName evidence="1">DUF3224 domain-containing protein</fullName>
    </submittedName>
</protein>
<dbReference type="EMBL" id="CP071504">
    <property type="protein sequence ID" value="QSX29332.1"/>
    <property type="molecule type" value="Genomic_DNA"/>
</dbReference>